<dbReference type="AlphaFoldDB" id="E4XYI7"/>
<protein>
    <submittedName>
        <fullName evidence="1">Uncharacterized protein</fullName>
    </submittedName>
</protein>
<accession>E4XYI7</accession>
<dbReference type="Proteomes" id="UP000001307">
    <property type="component" value="Unassembled WGS sequence"/>
</dbReference>
<dbReference type="OrthoDB" id="10108448at2759"/>
<proteinExistence type="predicted"/>
<organism evidence="1">
    <name type="scientific">Oikopleura dioica</name>
    <name type="common">Tunicate</name>
    <dbReference type="NCBI Taxonomy" id="34765"/>
    <lineage>
        <taxon>Eukaryota</taxon>
        <taxon>Metazoa</taxon>
        <taxon>Chordata</taxon>
        <taxon>Tunicata</taxon>
        <taxon>Appendicularia</taxon>
        <taxon>Copelata</taxon>
        <taxon>Oikopleuridae</taxon>
        <taxon>Oikopleura</taxon>
    </lineage>
</organism>
<sequence>MSLLSRWSKSTENLREKTKKWNIAPINLTKTKTKKSKTAKLAISKPIDYTHTAGVDKEKDECFTIDESQRIVCTTAEILKRKKSQRDLTRSANLTVVREIPELARKSSPKLAKSKKSASSEDIFFDIESQIGSMNILDDILAVLQNACPSGAPESVFSSSGLDSTFDQSDGTSLAASTCFTSDSESRATEFSTETVDESESITKNAALSGARHRLKNLPELASQKDSFYSTTDISQCETDREVTLLK</sequence>
<reference evidence="1" key="1">
    <citation type="journal article" date="2010" name="Science">
        <title>Plasticity of animal genome architecture unmasked by rapid evolution of a pelagic tunicate.</title>
        <authorList>
            <person name="Denoeud F."/>
            <person name="Henriet S."/>
            <person name="Mungpakdee S."/>
            <person name="Aury J.M."/>
            <person name="Da Silva C."/>
            <person name="Brinkmann H."/>
            <person name="Mikhaleva J."/>
            <person name="Olsen L.C."/>
            <person name="Jubin C."/>
            <person name="Canestro C."/>
            <person name="Bouquet J.M."/>
            <person name="Danks G."/>
            <person name="Poulain J."/>
            <person name="Campsteijn C."/>
            <person name="Adamski M."/>
            <person name="Cross I."/>
            <person name="Yadetie F."/>
            <person name="Muffato M."/>
            <person name="Louis A."/>
            <person name="Butcher S."/>
            <person name="Tsagkogeorga G."/>
            <person name="Konrad A."/>
            <person name="Singh S."/>
            <person name="Jensen M.F."/>
            <person name="Cong E.H."/>
            <person name="Eikeseth-Otteraa H."/>
            <person name="Noel B."/>
            <person name="Anthouard V."/>
            <person name="Porcel B.M."/>
            <person name="Kachouri-Lafond R."/>
            <person name="Nishino A."/>
            <person name="Ugolini M."/>
            <person name="Chourrout P."/>
            <person name="Nishida H."/>
            <person name="Aasland R."/>
            <person name="Huzurbazar S."/>
            <person name="Westhof E."/>
            <person name="Delsuc F."/>
            <person name="Lehrach H."/>
            <person name="Reinhardt R."/>
            <person name="Weissenbach J."/>
            <person name="Roy S.W."/>
            <person name="Artiguenave F."/>
            <person name="Postlethwait J.H."/>
            <person name="Manak J.R."/>
            <person name="Thompson E.M."/>
            <person name="Jaillon O."/>
            <person name="Du Pasquier L."/>
            <person name="Boudinot P."/>
            <person name="Liberles D.A."/>
            <person name="Volff J.N."/>
            <person name="Philippe H."/>
            <person name="Lenhard B."/>
            <person name="Roest Crollius H."/>
            <person name="Wincker P."/>
            <person name="Chourrout D."/>
        </authorList>
    </citation>
    <scope>NUCLEOTIDE SEQUENCE [LARGE SCALE GENOMIC DNA]</scope>
</reference>
<evidence type="ECO:0000313" key="2">
    <source>
        <dbReference type="Proteomes" id="UP000001307"/>
    </source>
</evidence>
<evidence type="ECO:0000313" key="1">
    <source>
        <dbReference type="EMBL" id="CBY14699.1"/>
    </source>
</evidence>
<gene>
    <name evidence="1" type="ORF">GSOID_T00009769001</name>
</gene>
<name>E4XYI7_OIKDI</name>
<dbReference type="EMBL" id="FN653333">
    <property type="protein sequence ID" value="CBY14699.1"/>
    <property type="molecule type" value="Genomic_DNA"/>
</dbReference>
<keyword evidence="2" id="KW-1185">Reference proteome</keyword>
<dbReference type="InParanoid" id="E4XYI7"/>